<keyword evidence="2" id="KW-1185">Reference proteome</keyword>
<proteinExistence type="predicted"/>
<dbReference type="AlphaFoldDB" id="A0A0U9HLQ2"/>
<organism evidence="1 2">
    <name type="scientific">Klebsormidium nitens</name>
    <name type="common">Green alga</name>
    <name type="synonym">Ulothrix nitens</name>
    <dbReference type="NCBI Taxonomy" id="105231"/>
    <lineage>
        <taxon>Eukaryota</taxon>
        <taxon>Viridiplantae</taxon>
        <taxon>Streptophyta</taxon>
        <taxon>Klebsormidiophyceae</taxon>
        <taxon>Klebsormidiales</taxon>
        <taxon>Klebsormidiaceae</taxon>
        <taxon>Klebsormidium</taxon>
    </lineage>
</organism>
<name>A0A0U9HLQ2_KLENI</name>
<reference evidence="1 2" key="1">
    <citation type="journal article" date="2014" name="Nat. Commun.">
        <title>Klebsormidium flaccidum genome reveals primary factors for plant terrestrial adaptation.</title>
        <authorList>
            <person name="Hori K."/>
            <person name="Maruyama F."/>
            <person name="Fujisawa T."/>
            <person name="Togashi T."/>
            <person name="Yamamoto N."/>
            <person name="Seo M."/>
            <person name="Sato S."/>
            <person name="Yamada T."/>
            <person name="Mori H."/>
            <person name="Tajima N."/>
            <person name="Moriyama T."/>
            <person name="Ikeuchi M."/>
            <person name="Watanabe M."/>
            <person name="Wada H."/>
            <person name="Kobayashi K."/>
            <person name="Saito M."/>
            <person name="Masuda T."/>
            <person name="Sasaki-Sekimoto Y."/>
            <person name="Mashiguchi K."/>
            <person name="Awai K."/>
            <person name="Shimojima M."/>
            <person name="Masuda S."/>
            <person name="Iwai M."/>
            <person name="Nobusawa T."/>
            <person name="Narise T."/>
            <person name="Kondo S."/>
            <person name="Saito H."/>
            <person name="Sato R."/>
            <person name="Murakawa M."/>
            <person name="Ihara Y."/>
            <person name="Oshima-Yamada Y."/>
            <person name="Ohtaka K."/>
            <person name="Satoh M."/>
            <person name="Sonobe K."/>
            <person name="Ishii M."/>
            <person name="Ohtani R."/>
            <person name="Kanamori-Sato M."/>
            <person name="Honoki R."/>
            <person name="Miyazaki D."/>
            <person name="Mochizuki H."/>
            <person name="Umetsu J."/>
            <person name="Higashi K."/>
            <person name="Shibata D."/>
            <person name="Kamiya Y."/>
            <person name="Sato N."/>
            <person name="Nakamura Y."/>
            <person name="Tabata S."/>
            <person name="Ida S."/>
            <person name="Kurokawa K."/>
            <person name="Ohta H."/>
        </authorList>
    </citation>
    <scope>NUCLEOTIDE SEQUENCE [LARGE SCALE GENOMIC DNA]</scope>
    <source>
        <strain evidence="1 2">NIES-2285</strain>
    </source>
</reference>
<evidence type="ECO:0000313" key="2">
    <source>
        <dbReference type="Proteomes" id="UP000054558"/>
    </source>
</evidence>
<accession>A0A0U9HLQ2</accession>
<sequence length="453" mass="50591">MVPARSVETGGTVSEKKEGVSPKLAALLVSGDLGCIQEALRDLDKLTKTFGGKKEHDYVLQDGETPNLLLDPNKSLKKANALLKHEEFSQALVQLLTNDAFLSQPQVLDRSDISTLILLFRRLCKIPDFGSKLLAAGLVDALAAFFQRFRLWAQLMTPRELLRPHAEDFLTQRLSWFRETLALVWGLLETSSAFAETAARSELILVLIRVWPPPGFEHSMYFTRRNINFDVAHVSELLMCTLEAAGQQRPSFAPLFHEKRNEVAEYFVRLMVWQRQRLAGSEDAHFPRWIDRTWGAFGALHVWRGARRKLVRKAHRLGTELLTAQTVPSKTKALVTRVLKELEAELSGASIPGRTEIDLSEGLPSVEHFLPRPTEVKKAAPRPRLSPAELASLFKSQEENAVLRGVKELAVIRQSCVALVKGFVMANPLANWEGYEDAGLRGGSRRAFGGDSG</sequence>
<dbReference type="Proteomes" id="UP000054558">
    <property type="component" value="Unassembled WGS sequence"/>
</dbReference>
<dbReference type="EMBL" id="DF237041">
    <property type="protein sequence ID" value="GAQ81834.1"/>
    <property type="molecule type" value="Genomic_DNA"/>
</dbReference>
<protein>
    <submittedName>
        <fullName evidence="1">Uncharacterized protein</fullName>
    </submittedName>
</protein>
<evidence type="ECO:0000313" key="1">
    <source>
        <dbReference type="EMBL" id="GAQ81834.1"/>
    </source>
</evidence>
<gene>
    <name evidence="1" type="ORF">KFL_000920180</name>
</gene>